<proteinExistence type="predicted"/>
<gene>
    <name evidence="2" type="ORF">IMCC3317_26980</name>
</gene>
<protein>
    <submittedName>
        <fullName evidence="2">Uncharacterized protein</fullName>
    </submittedName>
</protein>
<dbReference type="RefSeq" id="WP_160129958.1">
    <property type="nucleotide sequence ID" value="NZ_CP019288.1"/>
</dbReference>
<organism evidence="2 3">
    <name type="scientific">Kordia antarctica</name>
    <dbReference type="NCBI Taxonomy" id="1218801"/>
    <lineage>
        <taxon>Bacteria</taxon>
        <taxon>Pseudomonadati</taxon>
        <taxon>Bacteroidota</taxon>
        <taxon>Flavobacteriia</taxon>
        <taxon>Flavobacteriales</taxon>
        <taxon>Flavobacteriaceae</taxon>
        <taxon>Kordia</taxon>
    </lineage>
</organism>
<dbReference type="KEGG" id="kan:IMCC3317_26980"/>
<dbReference type="EMBL" id="CP019288">
    <property type="protein sequence ID" value="QHI37319.1"/>
    <property type="molecule type" value="Genomic_DNA"/>
</dbReference>
<evidence type="ECO:0000313" key="2">
    <source>
        <dbReference type="EMBL" id="QHI37319.1"/>
    </source>
</evidence>
<feature type="chain" id="PRO_5029838547" evidence="1">
    <location>
        <begin position="25"/>
        <end position="198"/>
    </location>
</feature>
<sequence length="198" mass="22935">MKKRIKNVVFIVAMLASVMSYASADYALNTKKISTILTLTNVKKGQKLVIKDADLSIIYKELIANDGIFSKGYDLTALPDGKYFFELEKDVEIVIMPFTVVSNEVKFEKEKEAFIYKPTVRTVDNIVYVSRLSLDTQPLKIKIYYRESFGDTTTLVFSEEIKNTKIIERIYELSKLKKGDYTIVFKTQNREFTERIKF</sequence>
<name>A0A7L4ZLK4_9FLAO</name>
<evidence type="ECO:0000256" key="1">
    <source>
        <dbReference type="SAM" id="SignalP"/>
    </source>
</evidence>
<dbReference type="Proteomes" id="UP000464657">
    <property type="component" value="Chromosome"/>
</dbReference>
<feature type="signal peptide" evidence="1">
    <location>
        <begin position="1"/>
        <end position="24"/>
    </location>
</feature>
<evidence type="ECO:0000313" key="3">
    <source>
        <dbReference type="Proteomes" id="UP000464657"/>
    </source>
</evidence>
<dbReference type="AlphaFoldDB" id="A0A7L4ZLK4"/>
<keyword evidence="1" id="KW-0732">Signal</keyword>
<keyword evidence="3" id="KW-1185">Reference proteome</keyword>
<accession>A0A7L4ZLK4</accession>
<reference evidence="2 3" key="1">
    <citation type="journal article" date="2013" name="Int. J. Syst. Evol. Microbiol.">
        <title>Kordia antarctica sp. nov., isolated from Antarctic seawater.</title>
        <authorList>
            <person name="Baek K."/>
            <person name="Choi A."/>
            <person name="Kang I."/>
            <person name="Lee K."/>
            <person name="Cho J.C."/>
        </authorList>
    </citation>
    <scope>NUCLEOTIDE SEQUENCE [LARGE SCALE GENOMIC DNA]</scope>
    <source>
        <strain evidence="2 3">IMCC3317</strain>
    </source>
</reference>
<dbReference type="OrthoDB" id="1122048at2"/>